<feature type="compositionally biased region" description="Low complexity" evidence="1">
    <location>
        <begin position="494"/>
        <end position="506"/>
    </location>
</feature>
<keyword evidence="3" id="KW-1185">Reference proteome</keyword>
<dbReference type="EMBL" id="WEGI01000008">
    <property type="protein sequence ID" value="MQY28224.1"/>
    <property type="molecule type" value="Genomic_DNA"/>
</dbReference>
<organism evidence="2 3">
    <name type="scientific">Nocardia aurantia</name>
    <dbReference type="NCBI Taxonomy" id="2585199"/>
    <lineage>
        <taxon>Bacteria</taxon>
        <taxon>Bacillati</taxon>
        <taxon>Actinomycetota</taxon>
        <taxon>Actinomycetes</taxon>
        <taxon>Mycobacteriales</taxon>
        <taxon>Nocardiaceae</taxon>
        <taxon>Nocardia</taxon>
    </lineage>
</organism>
<proteinExistence type="predicted"/>
<evidence type="ECO:0000313" key="2">
    <source>
        <dbReference type="EMBL" id="MQY28224.1"/>
    </source>
</evidence>
<comment type="caution">
    <text evidence="2">The sequence shown here is derived from an EMBL/GenBank/DDBJ whole genome shotgun (WGS) entry which is preliminary data.</text>
</comment>
<evidence type="ECO:0000256" key="1">
    <source>
        <dbReference type="SAM" id="MobiDB-lite"/>
    </source>
</evidence>
<protein>
    <submittedName>
        <fullName evidence="2">Uncharacterized protein</fullName>
    </submittedName>
</protein>
<dbReference type="OrthoDB" id="4495983at2"/>
<reference evidence="2 3" key="1">
    <citation type="submission" date="2019-10" db="EMBL/GenBank/DDBJ databases">
        <title>Nocardia macrotermitis sp. nov. and Nocardia aurantia sp. nov., isolated from the gut of fungus growing-termite Macrotermes natalensis.</title>
        <authorList>
            <person name="Benndorf R."/>
            <person name="Schwitalla J."/>
            <person name="Martin K."/>
            <person name="De Beer W."/>
            <person name="Kaster A.-K."/>
            <person name="Vollmers J."/>
            <person name="Poulsen M."/>
            <person name="Beemelmanns C."/>
        </authorList>
    </citation>
    <scope>NUCLEOTIDE SEQUENCE [LARGE SCALE GENOMIC DNA]</scope>
    <source>
        <strain evidence="2 3">RB56</strain>
    </source>
</reference>
<accession>A0A7K0DTS1</accession>
<feature type="compositionally biased region" description="Gly residues" evidence="1">
    <location>
        <begin position="182"/>
        <end position="192"/>
    </location>
</feature>
<dbReference type="Proteomes" id="UP000431401">
    <property type="component" value="Unassembled WGS sequence"/>
</dbReference>
<gene>
    <name evidence="2" type="ORF">NRB56_38070</name>
</gene>
<feature type="region of interest" description="Disordered" evidence="1">
    <location>
        <begin position="462"/>
        <end position="522"/>
    </location>
</feature>
<evidence type="ECO:0000313" key="3">
    <source>
        <dbReference type="Proteomes" id="UP000431401"/>
    </source>
</evidence>
<dbReference type="AlphaFoldDB" id="A0A7K0DTS1"/>
<name>A0A7K0DTS1_9NOCA</name>
<feature type="region of interest" description="Disordered" evidence="1">
    <location>
        <begin position="845"/>
        <end position="870"/>
    </location>
</feature>
<sequence>MAPHDSPYWNEIVRGNWPEIGPGTWSGLETATRTTADNLDLHDVGAARRNFDDRVRFSGSLQPIKDGMRTQQGNLGVYSRALTAAADTFGDMSSLVYRTRHRILDIVDAADSRIRKAQSTGDDDDRTEEQRRTAVSGIISRAAAEVDDVVAAARKSVSPQGMPGLSLIADLLGVPGPWTLGSGPGVGPGHGPHGTRSPRGHLPGQQNPLQQLFGDPRLRQPGPLPVGSGPRALANLLLHLLDPGAEPLNRMAMDPAFPDQEAPSYDRTNPGYDAGPASGYDRPGYDGSGDDRSGDDGYSPRVSAPADSSGYAGPVPGRYSAGNDYGGGAGPESGGYADQDWSGGGPTEPTEVAAGQFDPGEYEPGAPGGQIAAEAGGHQIGGEPSAGHTGESAELGAPEGVSGEEELSPLDLAAGIAAAGLAAPIGHPAVFAPPSDLPAAAAGAAPGTAAAAAAAGTAAAAAHPGSDPRAAQSAGPKITAPGAVGSPGHPGPVPVAGTPGKAVPPGKDVTGHGARSDEDQDGADGVRAALGAAMIAAATPAFLLGERVNGDFVLARTLLSGILAALDDSAMGPDWAVAVLRHPGGLSAFVTSTEGRGWLPTGLYLPREVSTPWLWEVSVGSGWEGVADPARILAEFTLAWGARSGARLAALVSSQPIDPKLRAGFGEVPMEGEVGPGTEMNLAEPGPGLVDRLGLAAAQPLLDRVENLPADAIARRCREFARDGHVRVGRTGQVPVAALDVPGIRQRILDGLRRGRPVPAEHWEQLRDADALLAATTLTHRLDVSRIPLGELRSEQDSRVVAELAALRALTFQRRCNELVLFLAEDPSRQVLRDVVYAHGQLTEHPALSGTSTPPDDPAAHRSAISTGRF</sequence>
<dbReference type="RefSeq" id="WP_153344033.1">
    <property type="nucleotide sequence ID" value="NZ_WEGI01000008.1"/>
</dbReference>
<feature type="compositionally biased region" description="Gly residues" evidence="1">
    <location>
        <begin position="324"/>
        <end position="333"/>
    </location>
</feature>
<feature type="region of interest" description="Disordered" evidence="1">
    <location>
        <begin position="251"/>
        <end position="405"/>
    </location>
</feature>
<feature type="region of interest" description="Disordered" evidence="1">
    <location>
        <begin position="179"/>
        <end position="227"/>
    </location>
</feature>